<comment type="caution">
    <text evidence="2">The sequence shown here is derived from an EMBL/GenBank/DDBJ whole genome shotgun (WGS) entry which is preliminary data.</text>
</comment>
<accession>A0A4S8J7J9</accession>
<proteinExistence type="predicted"/>
<organism evidence="2 3">
    <name type="scientific">Musa balbisiana</name>
    <name type="common">Banana</name>
    <dbReference type="NCBI Taxonomy" id="52838"/>
    <lineage>
        <taxon>Eukaryota</taxon>
        <taxon>Viridiplantae</taxon>
        <taxon>Streptophyta</taxon>
        <taxon>Embryophyta</taxon>
        <taxon>Tracheophyta</taxon>
        <taxon>Spermatophyta</taxon>
        <taxon>Magnoliopsida</taxon>
        <taxon>Liliopsida</taxon>
        <taxon>Zingiberales</taxon>
        <taxon>Musaceae</taxon>
        <taxon>Musa</taxon>
    </lineage>
</organism>
<evidence type="ECO:0000313" key="2">
    <source>
        <dbReference type="EMBL" id="THU57563.1"/>
    </source>
</evidence>
<reference evidence="2 3" key="1">
    <citation type="journal article" date="2019" name="Nat. Plants">
        <title>Genome sequencing of Musa balbisiana reveals subgenome evolution and function divergence in polyploid bananas.</title>
        <authorList>
            <person name="Yao X."/>
        </authorList>
    </citation>
    <scope>NUCLEOTIDE SEQUENCE [LARGE SCALE GENOMIC DNA]</scope>
    <source>
        <strain evidence="3">cv. DH-PKW</strain>
        <tissue evidence="2">Leaves</tissue>
    </source>
</reference>
<feature type="region of interest" description="Disordered" evidence="1">
    <location>
        <begin position="1"/>
        <end position="51"/>
    </location>
</feature>
<evidence type="ECO:0000256" key="1">
    <source>
        <dbReference type="SAM" id="MobiDB-lite"/>
    </source>
</evidence>
<evidence type="ECO:0000313" key="3">
    <source>
        <dbReference type="Proteomes" id="UP000317650"/>
    </source>
</evidence>
<dbReference type="EMBL" id="PYDT01000006">
    <property type="protein sequence ID" value="THU57563.1"/>
    <property type="molecule type" value="Genomic_DNA"/>
</dbReference>
<dbReference type="Proteomes" id="UP000317650">
    <property type="component" value="Chromosome 3"/>
</dbReference>
<gene>
    <name evidence="2" type="ORF">C4D60_Mb03t04840</name>
</gene>
<keyword evidence="3" id="KW-1185">Reference proteome</keyword>
<protein>
    <submittedName>
        <fullName evidence="2">Uncharacterized protein</fullName>
    </submittedName>
</protein>
<feature type="compositionally biased region" description="Low complexity" evidence="1">
    <location>
        <begin position="16"/>
        <end position="25"/>
    </location>
</feature>
<feature type="compositionally biased region" description="Polar residues" evidence="1">
    <location>
        <begin position="1"/>
        <end position="14"/>
    </location>
</feature>
<name>A0A4S8J7J9_MUSBA</name>
<dbReference type="AlphaFoldDB" id="A0A4S8J7J9"/>
<sequence length="180" mass="19758">MAPCQNRTRGSISDASRVGSSSPDDGGSRGGRKKRYGWLNTSRRSLKPRRNPTRIPSLRWLALLVVDIYISLRGLPRNGGDRETVRDSSPSRGLVETLVAPTADGPKFLDHRAVGVVATWSGLRSTLSKGPQPQMAHWRSPRNAMANQTLLFFTEACICCWDVNSARQVTLALVDGNKSK</sequence>